<dbReference type="Pfam" id="PF13456">
    <property type="entry name" value="RVT_3"/>
    <property type="match status" value="1"/>
</dbReference>
<dbReference type="InterPro" id="IPR036397">
    <property type="entry name" value="RNaseH_sf"/>
</dbReference>
<dbReference type="InterPro" id="IPR012337">
    <property type="entry name" value="RNaseH-like_sf"/>
</dbReference>
<evidence type="ECO:0000259" key="1">
    <source>
        <dbReference type="Pfam" id="PF13456"/>
    </source>
</evidence>
<dbReference type="InParanoid" id="A0A061FYB2"/>
<dbReference type="GO" id="GO:0004523">
    <property type="term" value="F:RNA-DNA hybrid ribonuclease activity"/>
    <property type="evidence" value="ECO:0007669"/>
    <property type="project" value="InterPro"/>
</dbReference>
<name>A0A061FYB2_THECC</name>
<dbReference type="AlphaFoldDB" id="A0A061FYB2"/>
<dbReference type="InterPro" id="IPR027417">
    <property type="entry name" value="P-loop_NTPase"/>
</dbReference>
<dbReference type="GO" id="GO:0003676">
    <property type="term" value="F:nucleic acid binding"/>
    <property type="evidence" value="ECO:0007669"/>
    <property type="project" value="InterPro"/>
</dbReference>
<dbReference type="PANTHER" id="PTHR47723">
    <property type="entry name" value="OS05G0353850 PROTEIN"/>
    <property type="match status" value="1"/>
</dbReference>
<protein>
    <submittedName>
        <fullName evidence="2">Ribonuclease H protein</fullName>
    </submittedName>
</protein>
<dbReference type="HOGENOM" id="CLU_1231745_0_0_1"/>
<dbReference type="Proteomes" id="UP000026915">
    <property type="component" value="Chromosome 3"/>
</dbReference>
<organism evidence="2 3">
    <name type="scientific">Theobroma cacao</name>
    <name type="common">Cacao</name>
    <name type="synonym">Cocoa</name>
    <dbReference type="NCBI Taxonomy" id="3641"/>
    <lineage>
        <taxon>Eukaryota</taxon>
        <taxon>Viridiplantae</taxon>
        <taxon>Streptophyta</taxon>
        <taxon>Embryophyta</taxon>
        <taxon>Tracheophyta</taxon>
        <taxon>Spermatophyta</taxon>
        <taxon>Magnoliopsida</taxon>
        <taxon>eudicotyledons</taxon>
        <taxon>Gunneridae</taxon>
        <taxon>Pentapetalae</taxon>
        <taxon>rosids</taxon>
        <taxon>malvids</taxon>
        <taxon>Malvales</taxon>
        <taxon>Malvaceae</taxon>
        <taxon>Byttnerioideae</taxon>
        <taxon>Theobroma</taxon>
    </lineage>
</organism>
<accession>A0A061FYB2</accession>
<dbReference type="Gene3D" id="3.30.420.10">
    <property type="entry name" value="Ribonuclease H-like superfamily/Ribonuclease H"/>
    <property type="match status" value="1"/>
</dbReference>
<dbReference type="SUPFAM" id="SSF53098">
    <property type="entry name" value="Ribonuclease H-like"/>
    <property type="match status" value="1"/>
</dbReference>
<dbReference type="STRING" id="3641.A0A061FYB2"/>
<gene>
    <name evidence="2" type="ORF">TCM_014445</name>
</gene>
<dbReference type="Gene3D" id="3.40.50.300">
    <property type="entry name" value="P-loop containing nucleotide triphosphate hydrolases"/>
    <property type="match status" value="1"/>
</dbReference>
<dbReference type="PANTHER" id="PTHR47723:SF13">
    <property type="entry name" value="PUTATIVE-RELATED"/>
    <property type="match status" value="1"/>
</dbReference>
<sequence>MDGFAAKLGKCSSYRAELWGVLHSLRIAREKGFRRIWLQVDNKIVVQAITSSESHPCANSDLLNAIHGLLQLDWEIVALFCLMYHLQKSVQGCSMMYWEFVSQEWRSLLSSLKWLKILLLVLNHQGNILDFYEARCQLLAQKNDGSILVGVAGPSGAGKTLFTEKVLNFMPTIAVITMDHHYKDSNHFIDGYFDDVTCTQVRLENIIGWSIGLEGRFDDSWFKKD</sequence>
<proteinExistence type="predicted"/>
<dbReference type="InterPro" id="IPR053151">
    <property type="entry name" value="RNase_H-like"/>
</dbReference>
<dbReference type="InterPro" id="IPR044730">
    <property type="entry name" value="RNase_H-like_dom_plant"/>
</dbReference>
<evidence type="ECO:0000313" key="3">
    <source>
        <dbReference type="Proteomes" id="UP000026915"/>
    </source>
</evidence>
<reference evidence="2 3" key="1">
    <citation type="journal article" date="2013" name="Genome Biol.">
        <title>The genome sequence of the most widely cultivated cacao type and its use to identify candidate genes regulating pod color.</title>
        <authorList>
            <person name="Motamayor J.C."/>
            <person name="Mockaitis K."/>
            <person name="Schmutz J."/>
            <person name="Haiminen N."/>
            <person name="Iii D.L."/>
            <person name="Cornejo O."/>
            <person name="Findley S.D."/>
            <person name="Zheng P."/>
            <person name="Utro F."/>
            <person name="Royaert S."/>
            <person name="Saski C."/>
            <person name="Jenkins J."/>
            <person name="Podicheti R."/>
            <person name="Zhao M."/>
            <person name="Scheffler B.E."/>
            <person name="Stack J.C."/>
            <person name="Feltus F.A."/>
            <person name="Mustiga G.M."/>
            <person name="Amores F."/>
            <person name="Phillips W."/>
            <person name="Marelli J.P."/>
            <person name="May G.D."/>
            <person name="Shapiro H."/>
            <person name="Ma J."/>
            <person name="Bustamante C.D."/>
            <person name="Schnell R.J."/>
            <person name="Main D."/>
            <person name="Gilbert D."/>
            <person name="Parida L."/>
            <person name="Kuhn D.N."/>
        </authorList>
    </citation>
    <scope>NUCLEOTIDE SEQUENCE [LARGE SCALE GENOMIC DNA]</scope>
    <source>
        <strain evidence="3">cv. Matina 1-6</strain>
    </source>
</reference>
<keyword evidence="3" id="KW-1185">Reference proteome</keyword>
<dbReference type="InterPro" id="IPR002156">
    <property type="entry name" value="RNaseH_domain"/>
</dbReference>
<feature type="domain" description="RNase H type-1" evidence="1">
    <location>
        <begin position="3"/>
        <end position="73"/>
    </location>
</feature>
<dbReference type="CDD" id="cd06222">
    <property type="entry name" value="RNase_H_like"/>
    <property type="match status" value="1"/>
</dbReference>
<dbReference type="Gramene" id="EOY22226">
    <property type="protein sequence ID" value="EOY22226"/>
    <property type="gene ID" value="TCM_014445"/>
</dbReference>
<dbReference type="SUPFAM" id="SSF52540">
    <property type="entry name" value="P-loop containing nucleoside triphosphate hydrolases"/>
    <property type="match status" value="1"/>
</dbReference>
<evidence type="ECO:0000313" key="2">
    <source>
        <dbReference type="EMBL" id="EOY22226.1"/>
    </source>
</evidence>
<dbReference type="eggNOG" id="KOG4203">
    <property type="taxonomic scope" value="Eukaryota"/>
</dbReference>
<dbReference type="EMBL" id="CM001881">
    <property type="protein sequence ID" value="EOY22226.1"/>
    <property type="molecule type" value="Genomic_DNA"/>
</dbReference>